<dbReference type="Pfam" id="PF00746">
    <property type="entry name" value="Gram_pos_anchor"/>
    <property type="match status" value="1"/>
</dbReference>
<feature type="region of interest" description="Disordered" evidence="5">
    <location>
        <begin position="119"/>
        <end position="139"/>
    </location>
</feature>
<keyword evidence="6" id="KW-0472">Membrane</keyword>
<evidence type="ECO:0000313" key="8">
    <source>
        <dbReference type="EMBL" id="KRN47162.1"/>
    </source>
</evidence>
<evidence type="ECO:0000256" key="5">
    <source>
        <dbReference type="SAM" id="MobiDB-lite"/>
    </source>
</evidence>
<keyword evidence="9" id="KW-1185">Reference proteome</keyword>
<proteinExistence type="predicted"/>
<comment type="caution">
    <text evidence="8">The sequence shown here is derived from an EMBL/GenBank/DDBJ whole genome shotgun (WGS) entry which is preliminary data.</text>
</comment>
<dbReference type="EMBL" id="JQBM01000001">
    <property type="protein sequence ID" value="KRN47162.1"/>
    <property type="molecule type" value="Genomic_DNA"/>
</dbReference>
<keyword evidence="6" id="KW-0812">Transmembrane</keyword>
<reference evidence="8 9" key="1">
    <citation type="journal article" date="2015" name="Genome Announc.">
        <title>Expanding the biotechnology potential of lactobacilli through comparative genomics of 213 strains and associated genera.</title>
        <authorList>
            <person name="Sun Z."/>
            <person name="Harris H.M."/>
            <person name="McCann A."/>
            <person name="Guo C."/>
            <person name="Argimon S."/>
            <person name="Zhang W."/>
            <person name="Yang X."/>
            <person name="Jeffery I.B."/>
            <person name="Cooney J.C."/>
            <person name="Kagawa T.F."/>
            <person name="Liu W."/>
            <person name="Song Y."/>
            <person name="Salvetti E."/>
            <person name="Wrobel A."/>
            <person name="Rasinkangas P."/>
            <person name="Parkhill J."/>
            <person name="Rea M.C."/>
            <person name="O'Sullivan O."/>
            <person name="Ritari J."/>
            <person name="Douillard F.P."/>
            <person name="Paul Ross R."/>
            <person name="Yang R."/>
            <person name="Briner A.E."/>
            <person name="Felis G.E."/>
            <person name="de Vos W.M."/>
            <person name="Barrangou R."/>
            <person name="Klaenhammer T.R."/>
            <person name="Caufield P.W."/>
            <person name="Cui Y."/>
            <person name="Zhang H."/>
            <person name="O'Toole P.W."/>
        </authorList>
    </citation>
    <scope>NUCLEOTIDE SEQUENCE [LARGE SCALE GENOMIC DNA]</scope>
    <source>
        <strain evidence="8 9">DSM 20410</strain>
    </source>
</reference>
<evidence type="ECO:0000259" key="7">
    <source>
        <dbReference type="PROSITE" id="PS50847"/>
    </source>
</evidence>
<dbReference type="PROSITE" id="PS50847">
    <property type="entry name" value="GRAM_POS_ANCHORING"/>
    <property type="match status" value="1"/>
</dbReference>
<dbReference type="OrthoDB" id="9993583at2"/>
<keyword evidence="2" id="KW-0964">Secreted</keyword>
<name>A0A0R2HBT4_WEIVI</name>
<protein>
    <recommendedName>
        <fullName evidence="7">Gram-positive cocci surface proteins LPxTG domain-containing protein</fullName>
    </recommendedName>
</protein>
<sequence length="193" mass="21051">MTPKVTQPKATVAAKRDDDAMYNKSSDYLENLNNKLTQLLAKNADLDMSDAQYDAFLKEFYDDPIDAYNALLDYVEKYDIDDDDFNDLLDDFEEYINGFETDILDEDEDIDADEAIEANTGATTDTKHASSTATKQSNAVVSTQAQTRMEKFHGSNAKTLPNTGSDQQNGLAVAGAALLAGLGAVGFGLKKHG</sequence>
<dbReference type="PATRIC" id="fig|1629.5.peg.437"/>
<keyword evidence="1" id="KW-0134">Cell wall</keyword>
<evidence type="ECO:0000256" key="4">
    <source>
        <dbReference type="ARBA" id="ARBA00023088"/>
    </source>
</evidence>
<evidence type="ECO:0000313" key="9">
    <source>
        <dbReference type="Proteomes" id="UP000051992"/>
    </source>
</evidence>
<feature type="transmembrane region" description="Helical" evidence="6">
    <location>
        <begin position="170"/>
        <end position="189"/>
    </location>
</feature>
<dbReference type="NCBIfam" id="TIGR01167">
    <property type="entry name" value="LPXTG_anchor"/>
    <property type="match status" value="1"/>
</dbReference>
<feature type="domain" description="Gram-positive cocci surface proteins LPxTG" evidence="7">
    <location>
        <begin position="160"/>
        <end position="193"/>
    </location>
</feature>
<keyword evidence="4" id="KW-0572">Peptidoglycan-anchor</keyword>
<evidence type="ECO:0000256" key="1">
    <source>
        <dbReference type="ARBA" id="ARBA00022512"/>
    </source>
</evidence>
<evidence type="ECO:0000256" key="3">
    <source>
        <dbReference type="ARBA" id="ARBA00022729"/>
    </source>
</evidence>
<gene>
    <name evidence="8" type="ORF">IV50_GL000434</name>
</gene>
<organism evidence="8 9">
    <name type="scientific">Weissella viridescens</name>
    <name type="common">Lactobacillus viridescens</name>
    <dbReference type="NCBI Taxonomy" id="1629"/>
    <lineage>
        <taxon>Bacteria</taxon>
        <taxon>Bacillati</taxon>
        <taxon>Bacillota</taxon>
        <taxon>Bacilli</taxon>
        <taxon>Lactobacillales</taxon>
        <taxon>Lactobacillaceae</taxon>
        <taxon>Weissella</taxon>
    </lineage>
</organism>
<accession>A0A0R2HBT4</accession>
<dbReference type="AlphaFoldDB" id="A0A0R2HBT4"/>
<evidence type="ECO:0000256" key="6">
    <source>
        <dbReference type="SAM" id="Phobius"/>
    </source>
</evidence>
<keyword evidence="3" id="KW-0732">Signal</keyword>
<evidence type="ECO:0000256" key="2">
    <source>
        <dbReference type="ARBA" id="ARBA00022525"/>
    </source>
</evidence>
<keyword evidence="6" id="KW-1133">Transmembrane helix</keyword>
<dbReference type="Proteomes" id="UP000051992">
    <property type="component" value="Unassembled WGS sequence"/>
</dbReference>
<feature type="compositionally biased region" description="Polar residues" evidence="5">
    <location>
        <begin position="120"/>
        <end position="139"/>
    </location>
</feature>
<dbReference type="InterPro" id="IPR019931">
    <property type="entry name" value="LPXTG_anchor"/>
</dbReference>